<accession>A0AAI9ZDJ8</accession>
<organism evidence="1 2">
    <name type="scientific">Colletotrichum phormii</name>
    <dbReference type="NCBI Taxonomy" id="359342"/>
    <lineage>
        <taxon>Eukaryota</taxon>
        <taxon>Fungi</taxon>
        <taxon>Dikarya</taxon>
        <taxon>Ascomycota</taxon>
        <taxon>Pezizomycotina</taxon>
        <taxon>Sordariomycetes</taxon>
        <taxon>Hypocreomycetidae</taxon>
        <taxon>Glomerellales</taxon>
        <taxon>Glomerellaceae</taxon>
        <taxon>Colletotrichum</taxon>
        <taxon>Colletotrichum acutatum species complex</taxon>
    </lineage>
</organism>
<keyword evidence="2" id="KW-1185">Reference proteome</keyword>
<dbReference type="GeneID" id="85474020"/>
<dbReference type="AlphaFoldDB" id="A0AAI9ZDJ8"/>
<gene>
    <name evidence="1" type="ORF">BDP81DRAFT_411290</name>
</gene>
<evidence type="ECO:0000313" key="1">
    <source>
        <dbReference type="EMBL" id="KAK1622466.1"/>
    </source>
</evidence>
<evidence type="ECO:0000313" key="2">
    <source>
        <dbReference type="Proteomes" id="UP001243989"/>
    </source>
</evidence>
<dbReference type="EMBL" id="JAHMHQ010000035">
    <property type="protein sequence ID" value="KAK1622466.1"/>
    <property type="molecule type" value="Genomic_DNA"/>
</dbReference>
<sequence length="330" mass="36791">MPLKEEEASSEARATALTQSKTERCIIFAGDLSGPILATGGVNVGNDVKIESCIRIERSQELDLHIFLWLQFPDGADNEDQGRGMTTTRSALLAWACPTATYWSPTENGSLHGVTLADFIRRKTFHVLLVKGHPVHMQKRFGFGSLPPPFDYPYGDLHDFDLERSAAFLAKAPRKEPFHEAMSFKNDNARLTATTQSLIQDVLYVWQQAQLIAAVKLHAYFVPIPGCNNKYYTILSLPQEFMNEYAPAWNCLMNFQVSLSVWDDPDKELSMRRWQSKFISYTSGIEALVPHQTAGSGVVLVTARPPESGTTRDVSTFSSRVEAEEAGLAQ</sequence>
<comment type="caution">
    <text evidence="1">The sequence shown here is derived from an EMBL/GenBank/DDBJ whole genome shotgun (WGS) entry which is preliminary data.</text>
</comment>
<name>A0AAI9ZDJ8_9PEZI</name>
<proteinExistence type="predicted"/>
<protein>
    <submittedName>
        <fullName evidence="1">Uncharacterized protein</fullName>
    </submittedName>
</protein>
<dbReference type="RefSeq" id="XP_060438461.1">
    <property type="nucleotide sequence ID" value="XM_060589158.1"/>
</dbReference>
<dbReference type="Proteomes" id="UP001243989">
    <property type="component" value="Unassembled WGS sequence"/>
</dbReference>
<reference evidence="1" key="1">
    <citation type="submission" date="2021-06" db="EMBL/GenBank/DDBJ databases">
        <title>Comparative genomics, transcriptomics and evolutionary studies reveal genomic signatures of adaptation to plant cell wall in hemibiotrophic fungi.</title>
        <authorList>
            <consortium name="DOE Joint Genome Institute"/>
            <person name="Baroncelli R."/>
            <person name="Diaz J.F."/>
            <person name="Benocci T."/>
            <person name="Peng M."/>
            <person name="Battaglia E."/>
            <person name="Haridas S."/>
            <person name="Andreopoulos W."/>
            <person name="Labutti K."/>
            <person name="Pangilinan J."/>
            <person name="Floch G.L."/>
            <person name="Makela M.R."/>
            <person name="Henrissat B."/>
            <person name="Grigoriev I.V."/>
            <person name="Crouch J.A."/>
            <person name="De Vries R.P."/>
            <person name="Sukno S.A."/>
            <person name="Thon M.R."/>
        </authorList>
    </citation>
    <scope>NUCLEOTIDE SEQUENCE</scope>
    <source>
        <strain evidence="1">CBS 102054</strain>
    </source>
</reference>